<keyword evidence="7 8" id="KW-0694">RNA-binding</keyword>
<keyword evidence="5" id="KW-0862">Zinc</keyword>
<name>A0A6J1NBP6_BICAN</name>
<keyword evidence="2" id="KW-0963">Cytoplasm</keyword>
<feature type="region of interest" description="Disordered" evidence="9">
    <location>
        <begin position="1"/>
        <end position="48"/>
    </location>
</feature>
<dbReference type="RefSeq" id="XP_023942423.2">
    <property type="nucleotide sequence ID" value="XM_024086655.2"/>
</dbReference>
<keyword evidence="6 8" id="KW-0810">Translation regulation</keyword>
<accession>A0A6J1NBP6</accession>
<dbReference type="InterPro" id="IPR008705">
    <property type="entry name" value="Nanos/Xcar2"/>
</dbReference>
<evidence type="ECO:0000256" key="9">
    <source>
        <dbReference type="SAM" id="MobiDB-lite"/>
    </source>
</evidence>
<sequence length="313" mass="35330">MESNRSSGYFSDAFSPWGNQDSWPEFQATSEQAVVTDRPRSSRFEPTSVGVPFDAVREVGFDAVREEFQRNGVDSPYDPDAWADFNNNTGVRNMSPPATSWPAPGTSPNTLRQGRHYRRQSSGEDWMSSPDSQGRAEEVATYGITADQLRVLQSLPNEALDYLLSLMGEWRRLALEAARKPVEPVECRFCKKNGEEDAYWRSHRLRWRGKLVCPVLRRLVCSRCGAHGDAAHTLKYCPLASDEERLRSTSMMQSIRSRRAQLAPSRDVTSDYYVAASAPSALSDSASYRVHEPLAPQWQALIDRLINMPDYGR</sequence>
<dbReference type="InterPro" id="IPR038129">
    <property type="entry name" value="Nanos_sf"/>
</dbReference>
<evidence type="ECO:0000256" key="5">
    <source>
        <dbReference type="ARBA" id="ARBA00022833"/>
    </source>
</evidence>
<dbReference type="Proteomes" id="UP001652582">
    <property type="component" value="Chromosome 4"/>
</dbReference>
<keyword evidence="4 8" id="KW-0863">Zinc-finger</keyword>
<feature type="region of interest" description="Disordered" evidence="9">
    <location>
        <begin position="96"/>
        <end position="133"/>
    </location>
</feature>
<evidence type="ECO:0000256" key="1">
    <source>
        <dbReference type="ARBA" id="ARBA00004496"/>
    </source>
</evidence>
<comment type="subcellular location">
    <subcellularLocation>
        <location evidence="1">Cytoplasm</location>
    </subcellularLocation>
</comment>
<dbReference type="AlphaFoldDB" id="A0A6J1NBP6"/>
<dbReference type="PANTHER" id="PTHR12887">
    <property type="entry name" value="NANOS PROTEIN"/>
    <property type="match status" value="1"/>
</dbReference>
<evidence type="ECO:0000256" key="6">
    <source>
        <dbReference type="ARBA" id="ARBA00022845"/>
    </source>
</evidence>
<dbReference type="KEGG" id="bany:112048945"/>
<gene>
    <name evidence="12" type="primary">LOC112048945</name>
</gene>
<keyword evidence="11" id="KW-1185">Reference proteome</keyword>
<proteinExistence type="inferred from homology"/>
<dbReference type="PROSITE" id="PS51522">
    <property type="entry name" value="ZF_NANOS"/>
    <property type="match status" value="1"/>
</dbReference>
<evidence type="ECO:0000313" key="12">
    <source>
        <dbReference type="RefSeq" id="XP_023942423.2"/>
    </source>
</evidence>
<reference evidence="12" key="1">
    <citation type="submission" date="2025-08" db="UniProtKB">
        <authorList>
            <consortium name="RefSeq"/>
        </authorList>
    </citation>
    <scope>IDENTIFICATION</scope>
</reference>
<dbReference type="Gene3D" id="4.10.60.30">
    <property type="entry name" value="Nanos, RNA-binding domain"/>
    <property type="match status" value="1"/>
</dbReference>
<dbReference type="GO" id="GO:0003723">
    <property type="term" value="F:RNA binding"/>
    <property type="evidence" value="ECO:0007669"/>
    <property type="project" value="UniProtKB-UniRule"/>
</dbReference>
<evidence type="ECO:0000259" key="10">
    <source>
        <dbReference type="PROSITE" id="PS51522"/>
    </source>
</evidence>
<evidence type="ECO:0000256" key="4">
    <source>
        <dbReference type="ARBA" id="ARBA00022771"/>
    </source>
</evidence>
<dbReference type="Pfam" id="PF05741">
    <property type="entry name" value="zf-nanos"/>
    <property type="match status" value="1"/>
</dbReference>
<evidence type="ECO:0000313" key="11">
    <source>
        <dbReference type="Proteomes" id="UP001652582"/>
    </source>
</evidence>
<protein>
    <submittedName>
        <fullName evidence="12">Uncharacterized protein LOC112048945</fullName>
    </submittedName>
</protein>
<dbReference type="GeneID" id="112048945"/>
<feature type="compositionally biased region" description="Polar residues" evidence="9">
    <location>
        <begin position="17"/>
        <end position="33"/>
    </location>
</feature>
<dbReference type="InterPro" id="IPR024161">
    <property type="entry name" value="Znf_nanos-typ"/>
</dbReference>
<dbReference type="GO" id="GO:0008270">
    <property type="term" value="F:zinc ion binding"/>
    <property type="evidence" value="ECO:0007669"/>
    <property type="project" value="UniProtKB-KW"/>
</dbReference>
<dbReference type="OrthoDB" id="10010129at2759"/>
<organism evidence="11 12">
    <name type="scientific">Bicyclus anynana</name>
    <name type="common">Squinting bush brown butterfly</name>
    <dbReference type="NCBI Taxonomy" id="110368"/>
    <lineage>
        <taxon>Eukaryota</taxon>
        <taxon>Metazoa</taxon>
        <taxon>Ecdysozoa</taxon>
        <taxon>Arthropoda</taxon>
        <taxon>Hexapoda</taxon>
        <taxon>Insecta</taxon>
        <taxon>Pterygota</taxon>
        <taxon>Neoptera</taxon>
        <taxon>Endopterygota</taxon>
        <taxon>Lepidoptera</taxon>
        <taxon>Glossata</taxon>
        <taxon>Ditrysia</taxon>
        <taxon>Papilionoidea</taxon>
        <taxon>Nymphalidae</taxon>
        <taxon>Satyrinae</taxon>
        <taxon>Satyrini</taxon>
        <taxon>Mycalesina</taxon>
        <taxon>Bicyclus</taxon>
    </lineage>
</organism>
<feature type="domain" description="Nanos-type" evidence="10">
    <location>
        <begin position="186"/>
        <end position="239"/>
    </location>
</feature>
<comment type="similarity">
    <text evidence="8">Belongs to the nanos family.</text>
</comment>
<dbReference type="GO" id="GO:0005737">
    <property type="term" value="C:cytoplasm"/>
    <property type="evidence" value="ECO:0007669"/>
    <property type="project" value="UniProtKB-SubCell"/>
</dbReference>
<evidence type="ECO:0000256" key="2">
    <source>
        <dbReference type="ARBA" id="ARBA00022490"/>
    </source>
</evidence>
<dbReference type="GO" id="GO:0006417">
    <property type="term" value="P:regulation of translation"/>
    <property type="evidence" value="ECO:0007669"/>
    <property type="project" value="UniProtKB-UniRule"/>
</dbReference>
<evidence type="ECO:0000256" key="3">
    <source>
        <dbReference type="ARBA" id="ARBA00022723"/>
    </source>
</evidence>
<evidence type="ECO:0000256" key="8">
    <source>
        <dbReference type="PROSITE-ProRule" id="PRU00855"/>
    </source>
</evidence>
<keyword evidence="3" id="KW-0479">Metal-binding</keyword>
<evidence type="ECO:0000256" key="7">
    <source>
        <dbReference type="ARBA" id="ARBA00022884"/>
    </source>
</evidence>